<dbReference type="CDD" id="cd00609">
    <property type="entry name" value="AAT_like"/>
    <property type="match status" value="1"/>
</dbReference>
<dbReference type="InterPro" id="IPR036390">
    <property type="entry name" value="WH_DNA-bd_sf"/>
</dbReference>
<accession>A0ABR9ZSU2</accession>
<dbReference type="PANTHER" id="PTHR46577:SF2">
    <property type="entry name" value="TRANSCRIPTIONAL REGULATORY PROTEIN"/>
    <property type="match status" value="1"/>
</dbReference>
<dbReference type="InterPro" id="IPR000524">
    <property type="entry name" value="Tscrpt_reg_HTH_GntR"/>
</dbReference>
<gene>
    <name evidence="7" type="ORF">ISU02_10420</name>
</gene>
<dbReference type="Pfam" id="PF00392">
    <property type="entry name" value="GntR"/>
    <property type="match status" value="1"/>
</dbReference>
<dbReference type="EMBL" id="JADKNH010000006">
    <property type="protein sequence ID" value="MBF4693538.1"/>
    <property type="molecule type" value="Genomic_DNA"/>
</dbReference>
<keyword evidence="4" id="KW-0238">DNA-binding</keyword>
<keyword evidence="7" id="KW-0808">Transferase</keyword>
<organism evidence="7 8">
    <name type="scientific">Fusibacter ferrireducens</name>
    <dbReference type="NCBI Taxonomy" id="2785058"/>
    <lineage>
        <taxon>Bacteria</taxon>
        <taxon>Bacillati</taxon>
        <taxon>Bacillota</taxon>
        <taxon>Clostridia</taxon>
        <taxon>Eubacteriales</taxon>
        <taxon>Eubacteriales Family XII. Incertae Sedis</taxon>
        <taxon>Fusibacter</taxon>
    </lineage>
</organism>
<keyword evidence="2" id="KW-0663">Pyridoxal phosphate</keyword>
<evidence type="ECO:0000256" key="3">
    <source>
        <dbReference type="ARBA" id="ARBA00023015"/>
    </source>
</evidence>
<name>A0ABR9ZSU2_9FIRM</name>
<dbReference type="PRINTS" id="PR00035">
    <property type="entry name" value="HTHGNTR"/>
</dbReference>
<dbReference type="Gene3D" id="3.40.640.10">
    <property type="entry name" value="Type I PLP-dependent aspartate aminotransferase-like (Major domain)"/>
    <property type="match status" value="1"/>
</dbReference>
<dbReference type="SMART" id="SM00345">
    <property type="entry name" value="HTH_GNTR"/>
    <property type="match status" value="1"/>
</dbReference>
<comment type="similarity">
    <text evidence="1">In the C-terminal section; belongs to the class-I pyridoxal-phosphate-dependent aminotransferase family.</text>
</comment>
<evidence type="ECO:0000256" key="2">
    <source>
        <dbReference type="ARBA" id="ARBA00022898"/>
    </source>
</evidence>
<dbReference type="InterPro" id="IPR004839">
    <property type="entry name" value="Aminotransferase_I/II_large"/>
</dbReference>
<evidence type="ECO:0000313" key="8">
    <source>
        <dbReference type="Proteomes" id="UP000614200"/>
    </source>
</evidence>
<dbReference type="InterPro" id="IPR015422">
    <property type="entry name" value="PyrdxlP-dep_Trfase_small"/>
</dbReference>
<dbReference type="PROSITE" id="PS50949">
    <property type="entry name" value="HTH_GNTR"/>
    <property type="match status" value="1"/>
</dbReference>
<evidence type="ECO:0000256" key="4">
    <source>
        <dbReference type="ARBA" id="ARBA00023125"/>
    </source>
</evidence>
<dbReference type="Pfam" id="PF00155">
    <property type="entry name" value="Aminotran_1_2"/>
    <property type="match status" value="1"/>
</dbReference>
<feature type="domain" description="HTH gntR-type" evidence="6">
    <location>
        <begin position="13"/>
        <end position="81"/>
    </location>
</feature>
<keyword evidence="7" id="KW-0032">Aminotransferase</keyword>
<dbReference type="RefSeq" id="WP_194701783.1">
    <property type="nucleotide sequence ID" value="NZ_JADKNH010000006.1"/>
</dbReference>
<dbReference type="SUPFAM" id="SSF53383">
    <property type="entry name" value="PLP-dependent transferases"/>
    <property type="match status" value="1"/>
</dbReference>
<protein>
    <submittedName>
        <fullName evidence="7">PLP-dependent aminotransferase family protein</fullName>
    </submittedName>
</protein>
<dbReference type="PANTHER" id="PTHR46577">
    <property type="entry name" value="HTH-TYPE TRANSCRIPTIONAL REGULATORY PROTEIN GABR"/>
    <property type="match status" value="1"/>
</dbReference>
<proteinExistence type="inferred from homology"/>
<dbReference type="Gene3D" id="1.10.10.10">
    <property type="entry name" value="Winged helix-like DNA-binding domain superfamily/Winged helix DNA-binding domain"/>
    <property type="match status" value="1"/>
</dbReference>
<dbReference type="InterPro" id="IPR015424">
    <property type="entry name" value="PyrdxlP-dep_Trfase"/>
</dbReference>
<evidence type="ECO:0000256" key="1">
    <source>
        <dbReference type="ARBA" id="ARBA00005384"/>
    </source>
</evidence>
<dbReference type="InterPro" id="IPR015421">
    <property type="entry name" value="PyrdxlP-dep_Trfase_major"/>
</dbReference>
<keyword evidence="3" id="KW-0805">Transcription regulation</keyword>
<reference evidence="7 8" key="1">
    <citation type="submission" date="2020-11" db="EMBL/GenBank/DDBJ databases">
        <title>Fusibacter basophilias sp. nov.</title>
        <authorList>
            <person name="Qiu D."/>
        </authorList>
    </citation>
    <scope>NUCLEOTIDE SEQUENCE [LARGE SCALE GENOMIC DNA]</scope>
    <source>
        <strain evidence="7 8">Q10-2</strain>
    </source>
</reference>
<comment type="caution">
    <text evidence="7">The sequence shown here is derived from an EMBL/GenBank/DDBJ whole genome shotgun (WGS) entry which is preliminary data.</text>
</comment>
<dbReference type="Proteomes" id="UP000614200">
    <property type="component" value="Unassembled WGS sequence"/>
</dbReference>
<evidence type="ECO:0000313" key="7">
    <source>
        <dbReference type="EMBL" id="MBF4693538.1"/>
    </source>
</evidence>
<dbReference type="InterPro" id="IPR051446">
    <property type="entry name" value="HTH_trans_reg/aminotransferase"/>
</dbReference>
<evidence type="ECO:0000256" key="5">
    <source>
        <dbReference type="ARBA" id="ARBA00023163"/>
    </source>
</evidence>
<keyword evidence="5" id="KW-0804">Transcription</keyword>
<keyword evidence="8" id="KW-1185">Reference proteome</keyword>
<dbReference type="CDD" id="cd07377">
    <property type="entry name" value="WHTH_GntR"/>
    <property type="match status" value="1"/>
</dbReference>
<dbReference type="InterPro" id="IPR036388">
    <property type="entry name" value="WH-like_DNA-bd_sf"/>
</dbReference>
<dbReference type="SUPFAM" id="SSF46785">
    <property type="entry name" value="Winged helix' DNA-binding domain"/>
    <property type="match status" value="1"/>
</dbReference>
<sequence>MQIQWKPDKSKSDYIQDQIIQYFKAKISSGSWPVGTRLPSERKLAEQFEVNRSTISHVLDELKARGIMASYGSKGTYVFNNTWSLMQQPDWNRHIESSLYKPNHKMIQQINKYEFQEGIIRLGTGELSPDLFPKDIMKALLIEASESVLALGYEENLGQLKLREAISQHLTTLNIKASPDQILITSGALQALHLISIGLLQFGSNVYVESPSYLKSLYTFQSAGMRLQGIPMGNEGLDVDQLRSIYKRKEGNLLYTMPTFHNPTGIVMSDENRLKLMELVNAYQIPVIEDDAYRALWLDTPPANPLKSLDPNGHIIYVGTLSKTFAPGIRVGWVTGPQTVIERLGDLKMQLDYGTSSLSQFVALKWFEHGYHELYGADLRAKLLDRRNHMVAALKRHMSPYGKWEVPTGGFYIWFVLNKKINSSVLFERALKNNILLNMGHIYDFKENHALRLSYAYASKSEIDQGIEIISRLIQAL</sequence>
<evidence type="ECO:0000259" key="6">
    <source>
        <dbReference type="PROSITE" id="PS50949"/>
    </source>
</evidence>
<dbReference type="Gene3D" id="3.90.1150.10">
    <property type="entry name" value="Aspartate Aminotransferase, domain 1"/>
    <property type="match status" value="1"/>
</dbReference>
<dbReference type="GO" id="GO:0008483">
    <property type="term" value="F:transaminase activity"/>
    <property type="evidence" value="ECO:0007669"/>
    <property type="project" value="UniProtKB-KW"/>
</dbReference>